<proteinExistence type="predicted"/>
<gene>
    <name evidence="3" type="ORF">RM540_06505</name>
</gene>
<accession>A0ABU3BQ53</accession>
<feature type="transmembrane region" description="Helical" evidence="2">
    <location>
        <begin position="227"/>
        <end position="250"/>
    </location>
</feature>
<dbReference type="RefSeq" id="WP_311662741.1">
    <property type="nucleotide sequence ID" value="NZ_JAVRHT010000012.1"/>
</dbReference>
<evidence type="ECO:0000313" key="4">
    <source>
        <dbReference type="Proteomes" id="UP001267426"/>
    </source>
</evidence>
<keyword evidence="2" id="KW-1133">Transmembrane helix</keyword>
<evidence type="ECO:0000256" key="1">
    <source>
        <dbReference type="SAM" id="Coils"/>
    </source>
</evidence>
<keyword evidence="2" id="KW-0812">Transmembrane</keyword>
<dbReference type="Proteomes" id="UP001267426">
    <property type="component" value="Unassembled WGS sequence"/>
</dbReference>
<name>A0ABU3BQ53_9BACT</name>
<keyword evidence="4" id="KW-1185">Reference proteome</keyword>
<protein>
    <submittedName>
        <fullName evidence="3">Uncharacterized protein</fullName>
    </submittedName>
</protein>
<evidence type="ECO:0000313" key="3">
    <source>
        <dbReference type="EMBL" id="MDT0631398.1"/>
    </source>
</evidence>
<feature type="coiled-coil region" evidence="1">
    <location>
        <begin position="279"/>
        <end position="334"/>
    </location>
</feature>
<evidence type="ECO:0000256" key="2">
    <source>
        <dbReference type="SAM" id="Phobius"/>
    </source>
</evidence>
<organism evidence="3 4">
    <name type="scientific">Rubrivirga litoralis</name>
    <dbReference type="NCBI Taxonomy" id="3075598"/>
    <lineage>
        <taxon>Bacteria</taxon>
        <taxon>Pseudomonadati</taxon>
        <taxon>Rhodothermota</taxon>
        <taxon>Rhodothermia</taxon>
        <taxon>Rhodothermales</taxon>
        <taxon>Rubricoccaceae</taxon>
        <taxon>Rubrivirga</taxon>
    </lineage>
</organism>
<keyword evidence="1" id="KW-0175">Coiled coil</keyword>
<reference evidence="3 4" key="1">
    <citation type="submission" date="2023-09" db="EMBL/GenBank/DDBJ databases">
        <authorList>
            <person name="Rey-Velasco X."/>
        </authorList>
    </citation>
    <scope>NUCLEOTIDE SEQUENCE [LARGE SCALE GENOMIC DNA]</scope>
    <source>
        <strain evidence="3 4">F394</strain>
    </source>
</reference>
<keyword evidence="2" id="KW-0472">Membrane</keyword>
<sequence>MILAKGIIIPAHLSKSSNQSIMQAKPSAEDHVYSFAIAVGGLSLANELAKAETNDDRRKKKGRVVRLKRDLIREAFPEETDGAQTLSQIVGRMPTDLPDDHRTTLLIDLAFSNPFAPYELKFGDSNFCDALKTVSKRVGVPTERVDDVLKTKKEALKAHRNLNVGKVLAIGIGGAVLVGIGGYAAAPILAAKLGAAAGLSGAAATAHGLALLGGGTLAAGGAGMAGGLYLVTGTAIAVGGTAMGGGAFLIQLGAAGAKAELVKLQTSYREVLLHNQLHTKKASEAIRALEKDRQEVQETLDKEQKLNEKNSARLKDLEATVEALDNAIKWMKSEKAA</sequence>
<feature type="transmembrane region" description="Helical" evidence="2">
    <location>
        <begin position="167"/>
        <end position="190"/>
    </location>
</feature>
<feature type="transmembrane region" description="Helical" evidence="2">
    <location>
        <begin position="196"/>
        <end position="220"/>
    </location>
</feature>
<dbReference type="EMBL" id="JAVRHT010000012">
    <property type="protein sequence ID" value="MDT0631398.1"/>
    <property type="molecule type" value="Genomic_DNA"/>
</dbReference>
<comment type="caution">
    <text evidence="3">The sequence shown here is derived from an EMBL/GenBank/DDBJ whole genome shotgun (WGS) entry which is preliminary data.</text>
</comment>